<proteinExistence type="predicted"/>
<protein>
    <submittedName>
        <fullName evidence="2">Uncharacterized protein</fullName>
    </submittedName>
</protein>
<sequence>MADPSNRALDDSSCPHTRSQSRVLSTGSVAGLDDPPRRPSSAHECPPGAFDSSFVELSPPALPATPFQFEAVLTTAPTTVRPVRTRRQDPEPSRHEPSRFDDNDDGDEGPRISRLGQDYTIEAEEEKRRTLELQIRLEELRRSSNQPTDTSPTTRSPTWDPDLGNKLGYKIYDPDSRIGKAISQFKEEVRHVTKPNALTGTSNYIMWSASMKSKLVDAQCIEKRQERDPVQEPEWAPFWNARNRWIYAFISSSLSANVRPRYVKFDEGRVAYTFWRAIEEEYSIPKTQLRREAILEFTSLGGTQAINVHAFFDKFRAAIINLEMLDVMPLKAWVFDIFYSSLPNIWRNYVQKKVDEAQISKSTSVVLDVHQITEEIRSRLDPPKDKKPANTAGTATNAAQADSASADSSNETSNSARGGRSGAGVVAPVVEVGAPAIHPPAPNAKELIAALVGSQIPTVPPMIGRPRTQRG</sequence>
<feature type="compositionally biased region" description="Polar residues" evidence="1">
    <location>
        <begin position="14"/>
        <end position="28"/>
    </location>
</feature>
<evidence type="ECO:0000256" key="1">
    <source>
        <dbReference type="SAM" id="MobiDB-lite"/>
    </source>
</evidence>
<feature type="compositionally biased region" description="Basic and acidic residues" evidence="1">
    <location>
        <begin position="86"/>
        <end position="101"/>
    </location>
</feature>
<reference evidence="2 3" key="1">
    <citation type="submission" date="2015-08" db="EMBL/GenBank/DDBJ databases">
        <title>Emmonsia species relationships and genome sequence.</title>
        <authorList>
            <person name="Cuomo C.A."/>
            <person name="Schwartz I.S."/>
            <person name="Kenyon C."/>
            <person name="De Hoog G.S."/>
            <person name="Govender N.P."/>
            <person name="Botha A."/>
            <person name="Moreno L."/>
            <person name="De Vries M."/>
            <person name="Munoz J.F."/>
            <person name="Stielow J.B."/>
        </authorList>
    </citation>
    <scope>NUCLEOTIDE SEQUENCE [LARGE SCALE GENOMIC DNA]</scope>
    <source>
        <strain evidence="2 3">EI222</strain>
    </source>
</reference>
<dbReference type="AlphaFoldDB" id="A0A1J9Q9P8"/>
<dbReference type="OrthoDB" id="4188685at2759"/>
<dbReference type="EMBL" id="LGTZ01000419">
    <property type="protein sequence ID" value="OJD25176.1"/>
    <property type="molecule type" value="Genomic_DNA"/>
</dbReference>
<feature type="compositionally biased region" description="Basic and acidic residues" evidence="1">
    <location>
        <begin position="376"/>
        <end position="388"/>
    </location>
</feature>
<feature type="region of interest" description="Disordered" evidence="1">
    <location>
        <begin position="138"/>
        <end position="162"/>
    </location>
</feature>
<feature type="compositionally biased region" description="Low complexity" evidence="1">
    <location>
        <begin position="389"/>
        <end position="422"/>
    </location>
</feature>
<organism evidence="2 3">
    <name type="scientific">Blastomyces percursus</name>
    <dbReference type="NCBI Taxonomy" id="1658174"/>
    <lineage>
        <taxon>Eukaryota</taxon>
        <taxon>Fungi</taxon>
        <taxon>Dikarya</taxon>
        <taxon>Ascomycota</taxon>
        <taxon>Pezizomycotina</taxon>
        <taxon>Eurotiomycetes</taxon>
        <taxon>Eurotiomycetidae</taxon>
        <taxon>Onygenales</taxon>
        <taxon>Ajellomycetaceae</taxon>
        <taxon>Blastomyces</taxon>
    </lineage>
</organism>
<feature type="compositionally biased region" description="Low complexity" evidence="1">
    <location>
        <begin position="147"/>
        <end position="162"/>
    </location>
</feature>
<comment type="caution">
    <text evidence="2">The sequence shown here is derived from an EMBL/GenBank/DDBJ whole genome shotgun (WGS) entry which is preliminary data.</text>
</comment>
<keyword evidence="3" id="KW-1185">Reference proteome</keyword>
<feature type="region of interest" description="Disordered" evidence="1">
    <location>
        <begin position="1"/>
        <end position="61"/>
    </location>
</feature>
<name>A0A1J9Q9P8_9EURO</name>
<evidence type="ECO:0000313" key="3">
    <source>
        <dbReference type="Proteomes" id="UP000242791"/>
    </source>
</evidence>
<accession>A0A1J9Q9P8</accession>
<gene>
    <name evidence="2" type="ORF">ACJ73_03453</name>
</gene>
<dbReference type="STRING" id="1658174.A0A1J9Q9P8"/>
<dbReference type="Proteomes" id="UP000242791">
    <property type="component" value="Unassembled WGS sequence"/>
</dbReference>
<feature type="region of interest" description="Disordered" evidence="1">
    <location>
        <begin position="376"/>
        <end position="422"/>
    </location>
</feature>
<evidence type="ECO:0000313" key="2">
    <source>
        <dbReference type="EMBL" id="OJD25176.1"/>
    </source>
</evidence>
<feature type="region of interest" description="Disordered" evidence="1">
    <location>
        <begin position="78"/>
        <end position="126"/>
    </location>
</feature>
<dbReference type="VEuPathDB" id="FungiDB:ACJ73_03453"/>